<evidence type="ECO:0000256" key="1">
    <source>
        <dbReference type="PROSITE-ProRule" id="PRU00325"/>
    </source>
</evidence>
<dbReference type="GeneID" id="110982316"/>
<evidence type="ECO:0000313" key="4">
    <source>
        <dbReference type="RefSeq" id="XP_022096343.1"/>
    </source>
</evidence>
<sequence>MVKAVEVIQQMASFLHDSIQAELLKHVKSAYQTSQTLPDDLLSALHFVYKAPLLQALDLVDNKSVTKLTCPAGRIAFQVLGSSGIPYICLPSSNFCSCQYYSFTVLKRSDVDLCKHALAVLLSCAMGSCQEQHVSNDRMAQTLTPGHLELGEEPPHHSHQP</sequence>
<dbReference type="Pfam" id="PF04434">
    <property type="entry name" value="SWIM"/>
    <property type="match status" value="1"/>
</dbReference>
<name>A0A8B7YSS4_ACAPL</name>
<protein>
    <submittedName>
        <fullName evidence="4">Zinc finger SWIM domain-containing protein 7-like isoform X1</fullName>
    </submittedName>
</protein>
<evidence type="ECO:0000313" key="3">
    <source>
        <dbReference type="Proteomes" id="UP000694845"/>
    </source>
</evidence>
<dbReference type="Proteomes" id="UP000694845">
    <property type="component" value="Unplaced"/>
</dbReference>
<dbReference type="GO" id="GO:0000724">
    <property type="term" value="P:double-strand break repair via homologous recombination"/>
    <property type="evidence" value="ECO:0007669"/>
    <property type="project" value="TreeGrafter"/>
</dbReference>
<feature type="domain" description="SWIM-type" evidence="2">
    <location>
        <begin position="87"/>
        <end position="125"/>
    </location>
</feature>
<dbReference type="OrthoDB" id="337581at2759"/>
<dbReference type="PANTHER" id="PTHR28498">
    <property type="entry name" value="ZINC FINGER SWIM DOMAIN-CONTAINING PROTEIN 7"/>
    <property type="match status" value="1"/>
</dbReference>
<dbReference type="PANTHER" id="PTHR28498:SF1">
    <property type="entry name" value="ZINC FINGER SWIM DOMAIN-CONTAINING PROTEIN 7"/>
    <property type="match status" value="1"/>
</dbReference>
<dbReference type="GO" id="GO:0097196">
    <property type="term" value="C:Shu complex"/>
    <property type="evidence" value="ECO:0007669"/>
    <property type="project" value="TreeGrafter"/>
</dbReference>
<dbReference type="AlphaFoldDB" id="A0A8B7YSS4"/>
<keyword evidence="1" id="KW-0862">Zinc</keyword>
<organism evidence="3 4">
    <name type="scientific">Acanthaster planci</name>
    <name type="common">Crown-of-thorns starfish</name>
    <dbReference type="NCBI Taxonomy" id="133434"/>
    <lineage>
        <taxon>Eukaryota</taxon>
        <taxon>Metazoa</taxon>
        <taxon>Echinodermata</taxon>
        <taxon>Eleutherozoa</taxon>
        <taxon>Asterozoa</taxon>
        <taxon>Asteroidea</taxon>
        <taxon>Valvatacea</taxon>
        <taxon>Valvatida</taxon>
        <taxon>Acanthasteridae</taxon>
        <taxon>Acanthaster</taxon>
    </lineage>
</organism>
<dbReference type="RefSeq" id="XP_022096343.1">
    <property type="nucleotide sequence ID" value="XM_022240651.1"/>
</dbReference>
<evidence type="ECO:0000259" key="2">
    <source>
        <dbReference type="PROSITE" id="PS50966"/>
    </source>
</evidence>
<accession>A0A8B7YSS4</accession>
<dbReference type="KEGG" id="aplc:110982316"/>
<proteinExistence type="predicted"/>
<keyword evidence="3" id="KW-1185">Reference proteome</keyword>
<dbReference type="InterPro" id="IPR007527">
    <property type="entry name" value="Znf_SWIM"/>
</dbReference>
<reference evidence="4" key="1">
    <citation type="submission" date="2025-08" db="UniProtKB">
        <authorList>
            <consortium name="RefSeq"/>
        </authorList>
    </citation>
    <scope>IDENTIFICATION</scope>
</reference>
<dbReference type="CTD" id="125150"/>
<dbReference type="PROSITE" id="PS50966">
    <property type="entry name" value="ZF_SWIM"/>
    <property type="match status" value="1"/>
</dbReference>
<gene>
    <name evidence="4" type="primary">LOC110982316</name>
</gene>
<keyword evidence="1" id="KW-0479">Metal-binding</keyword>
<keyword evidence="1" id="KW-0863">Zinc-finger</keyword>
<dbReference type="GO" id="GO:0008270">
    <property type="term" value="F:zinc ion binding"/>
    <property type="evidence" value="ECO:0007669"/>
    <property type="project" value="UniProtKB-KW"/>
</dbReference>